<dbReference type="PIR" id="T28257">
    <property type="entry name" value="T28257"/>
</dbReference>
<gene>
    <name evidence="1" type="primary">MSV096</name>
</gene>
<dbReference type="Proteomes" id="UP000172353">
    <property type="component" value="Segment"/>
</dbReference>
<organism evidence="1 2">
    <name type="scientific">Melanoplus sanguinipes entomopoxvirus</name>
    <name type="common">MsEPV</name>
    <dbReference type="NCBI Taxonomy" id="83191"/>
    <lineage>
        <taxon>Viruses</taxon>
        <taxon>Varidnaviria</taxon>
        <taxon>Bamfordvirae</taxon>
        <taxon>Nucleocytoviricota</taxon>
        <taxon>Pokkesviricetes</taxon>
        <taxon>Chitovirales</taxon>
        <taxon>Poxviridae</taxon>
        <taxon>Entomopoxvirinae</taxon>
        <taxon>Deltaentomopoxvirus</taxon>
        <taxon>Deltaentomopoxvirus msanguinipes</taxon>
    </lineage>
</organism>
<organismHost>
    <name type="scientific">Melanoplus sanguinipes</name>
    <name type="common">Migratory grasshopper</name>
    <dbReference type="NCBI Taxonomy" id="65742"/>
</organismHost>
<sequence>MGGEYLIVNQCKNKVNYIEDRNQLIDNTELDSYILNELLEYKLDKIKIVDNEDNCNAVIINIPSHEEKFNDMYIKKIIKNRHIILIINKDINSNIEKVIRYHSKDIPIFTLKNNIYCLNIFNRIMENNNKPIIDSVYIMHYNESENSYENF</sequence>
<proteinExistence type="predicted"/>
<dbReference type="RefSeq" id="NP_048167.1">
    <property type="nucleotide sequence ID" value="NC_001993.1"/>
</dbReference>
<dbReference type="KEGG" id="vg:1449908"/>
<evidence type="ECO:0000313" key="1">
    <source>
        <dbReference type="EMBL" id="AAC97645.1"/>
    </source>
</evidence>
<name>Q9YVZ6_MSEPV</name>
<accession>Q9YVZ6</accession>
<reference evidence="1 2" key="1">
    <citation type="journal article" date="1999" name="J. Virol.">
        <title>The genome of Melanoplus sanguinipes entomopoxvirus.</title>
        <authorList>
            <person name="Afonso C.L."/>
            <person name="Tulman E.R."/>
            <person name="Lu Z."/>
            <person name="Oma E."/>
            <person name="Kutish G.F."/>
            <person name="Rock D.L."/>
        </authorList>
    </citation>
    <scope>NUCLEOTIDE SEQUENCE [LARGE SCALE GENOMIC DNA]</scope>
    <source>
        <strain evidence="1">Tucson</strain>
    </source>
</reference>
<dbReference type="EMBL" id="AF063866">
    <property type="protein sequence ID" value="AAC97645.1"/>
    <property type="molecule type" value="Genomic_DNA"/>
</dbReference>
<keyword evidence="2" id="KW-1185">Reference proteome</keyword>
<dbReference type="GeneID" id="1449908"/>
<evidence type="ECO:0000313" key="2">
    <source>
        <dbReference type="Proteomes" id="UP000172353"/>
    </source>
</evidence>
<protein>
    <submittedName>
        <fullName evidence="1">Uncharacterized protein</fullName>
    </submittedName>
</protein>